<gene>
    <name evidence="3" type="ORF">Fcan01_04481</name>
</gene>
<evidence type="ECO:0000256" key="2">
    <source>
        <dbReference type="ARBA" id="ARBA00023134"/>
    </source>
</evidence>
<dbReference type="PRINTS" id="PR00449">
    <property type="entry name" value="RASTRNSFRMNG"/>
</dbReference>
<dbReference type="OrthoDB" id="8830751at2759"/>
<dbReference type="InterPro" id="IPR027417">
    <property type="entry name" value="P-loop_NTPase"/>
</dbReference>
<dbReference type="STRING" id="158441.A0A226EU07"/>
<dbReference type="InterPro" id="IPR005225">
    <property type="entry name" value="Small_GTP-bd"/>
</dbReference>
<comment type="caution">
    <text evidence="3">The sequence shown here is derived from an EMBL/GenBank/DDBJ whole genome shotgun (WGS) entry which is preliminary data.</text>
</comment>
<dbReference type="PANTHER" id="PTHR24072">
    <property type="entry name" value="RHO FAMILY GTPASE"/>
    <property type="match status" value="1"/>
</dbReference>
<dbReference type="GO" id="GO:0003924">
    <property type="term" value="F:GTPase activity"/>
    <property type="evidence" value="ECO:0007669"/>
    <property type="project" value="InterPro"/>
</dbReference>
<proteinExistence type="predicted"/>
<dbReference type="InterPro" id="IPR003578">
    <property type="entry name" value="Small_GTPase_Rho"/>
</dbReference>
<dbReference type="GO" id="GO:0035006">
    <property type="term" value="P:melanization defense response"/>
    <property type="evidence" value="ECO:0007669"/>
    <property type="project" value="UniProtKB-ARBA"/>
</dbReference>
<dbReference type="OMA" id="FCCAVCK"/>
<evidence type="ECO:0000256" key="1">
    <source>
        <dbReference type="ARBA" id="ARBA00022741"/>
    </source>
</evidence>
<dbReference type="GO" id="GO:0005525">
    <property type="term" value="F:GTP binding"/>
    <property type="evidence" value="ECO:0007669"/>
    <property type="project" value="UniProtKB-KW"/>
</dbReference>
<dbReference type="SMART" id="SM00175">
    <property type="entry name" value="RAB"/>
    <property type="match status" value="1"/>
</dbReference>
<dbReference type="Gene3D" id="3.40.50.300">
    <property type="entry name" value="P-loop containing nucleotide triphosphate hydrolases"/>
    <property type="match status" value="1"/>
</dbReference>
<dbReference type="AlphaFoldDB" id="A0A226EU07"/>
<dbReference type="Proteomes" id="UP000198287">
    <property type="component" value="Unassembled WGS sequence"/>
</dbReference>
<dbReference type="GO" id="GO:0022412">
    <property type="term" value="P:cellular process involved in reproduction in multicellular organism"/>
    <property type="evidence" value="ECO:0007669"/>
    <property type="project" value="UniProtKB-ARBA"/>
</dbReference>
<dbReference type="SMART" id="SM00174">
    <property type="entry name" value="RHO"/>
    <property type="match status" value="1"/>
</dbReference>
<reference evidence="3 4" key="1">
    <citation type="submission" date="2015-12" db="EMBL/GenBank/DDBJ databases">
        <title>The genome of Folsomia candida.</title>
        <authorList>
            <person name="Faddeeva A."/>
            <person name="Derks M.F."/>
            <person name="Anvar Y."/>
            <person name="Smit S."/>
            <person name="Van Straalen N."/>
            <person name="Roelofs D."/>
        </authorList>
    </citation>
    <scope>NUCLEOTIDE SEQUENCE [LARGE SCALE GENOMIC DNA]</scope>
    <source>
        <strain evidence="3 4">VU population</strain>
        <tissue evidence="3">Whole body</tissue>
    </source>
</reference>
<dbReference type="InterPro" id="IPR001806">
    <property type="entry name" value="Small_GTPase"/>
</dbReference>
<dbReference type="NCBIfam" id="TIGR00231">
    <property type="entry name" value="small_GTP"/>
    <property type="match status" value="1"/>
</dbReference>
<dbReference type="SMART" id="SM00173">
    <property type="entry name" value="RAS"/>
    <property type="match status" value="1"/>
</dbReference>
<dbReference type="EMBL" id="LNIX01000002">
    <property type="protein sequence ID" value="OXA61105.1"/>
    <property type="molecule type" value="Genomic_DNA"/>
</dbReference>
<dbReference type="PROSITE" id="PS51420">
    <property type="entry name" value="RHO"/>
    <property type="match status" value="1"/>
</dbReference>
<keyword evidence="2" id="KW-0342">GTP-binding</keyword>
<name>A0A226EU07_FOLCA</name>
<dbReference type="SUPFAM" id="SSF52540">
    <property type="entry name" value="P-loop containing nucleoside triphosphate hydrolases"/>
    <property type="match status" value="1"/>
</dbReference>
<sequence>MDEELKVSPGISSSKGNCILSPLKISREVQFPSFRSPRSPPLRSITEVESVKCVIVGDAEIGKTSLVTSFLFEEFSKSYMSTVRDDYTFCTTMAVPGRGGRVDVDLDICDTGGQSYLDRLRPLCYGDGLTSPTGVTIICFSVVVPSSFVSVVKRWVPELKRHCPNFNKNMKIILVGTQSDLRSNVNILLSLMEDGLSPVSEARAMRLAKKIGAVKYIECSSLNGFNVKRVFETAIYSNIITTTSTTPPSSPPTLRTNNIDGTDVNVMMTPKSDLEITSKRTQPALETGRVEQAIIRSTNKLNSTNGDPRLFWRRWRLRQKSNKIKRLMLSCLH</sequence>
<evidence type="ECO:0000313" key="4">
    <source>
        <dbReference type="Proteomes" id="UP000198287"/>
    </source>
</evidence>
<dbReference type="Pfam" id="PF00071">
    <property type="entry name" value="Ras"/>
    <property type="match status" value="1"/>
</dbReference>
<dbReference type="PROSITE" id="PS51419">
    <property type="entry name" value="RAB"/>
    <property type="match status" value="1"/>
</dbReference>
<keyword evidence="4" id="KW-1185">Reference proteome</keyword>
<dbReference type="GO" id="GO:0003006">
    <property type="term" value="P:developmental process involved in reproduction"/>
    <property type="evidence" value="ECO:0007669"/>
    <property type="project" value="UniProtKB-ARBA"/>
</dbReference>
<evidence type="ECO:0000313" key="3">
    <source>
        <dbReference type="EMBL" id="OXA61105.1"/>
    </source>
</evidence>
<protein>
    <submittedName>
        <fullName evidence="3">Rho-related GTP-binding protein RhoU</fullName>
    </submittedName>
</protein>
<keyword evidence="1" id="KW-0547">Nucleotide-binding</keyword>
<dbReference type="GO" id="GO:0001667">
    <property type="term" value="P:ameboidal-type cell migration"/>
    <property type="evidence" value="ECO:0007669"/>
    <property type="project" value="UniProtKB-ARBA"/>
</dbReference>
<dbReference type="PROSITE" id="PS51421">
    <property type="entry name" value="RAS"/>
    <property type="match status" value="1"/>
</dbReference>
<accession>A0A226EU07</accession>
<dbReference type="GO" id="GO:0007264">
    <property type="term" value="P:small GTPase-mediated signal transduction"/>
    <property type="evidence" value="ECO:0007669"/>
    <property type="project" value="InterPro"/>
</dbReference>
<organism evidence="3 4">
    <name type="scientific">Folsomia candida</name>
    <name type="common">Springtail</name>
    <dbReference type="NCBI Taxonomy" id="158441"/>
    <lineage>
        <taxon>Eukaryota</taxon>
        <taxon>Metazoa</taxon>
        <taxon>Ecdysozoa</taxon>
        <taxon>Arthropoda</taxon>
        <taxon>Hexapoda</taxon>
        <taxon>Collembola</taxon>
        <taxon>Entomobryomorpha</taxon>
        <taxon>Isotomoidea</taxon>
        <taxon>Isotomidae</taxon>
        <taxon>Proisotominae</taxon>
        <taxon>Folsomia</taxon>
    </lineage>
</organism>
<dbReference type="GO" id="GO:0035099">
    <property type="term" value="P:hemocyte migration"/>
    <property type="evidence" value="ECO:0007669"/>
    <property type="project" value="UniProtKB-ARBA"/>
</dbReference>